<keyword evidence="2" id="KW-0472">Membrane</keyword>
<accession>A0A194V1K0</accession>
<keyword evidence="5" id="KW-1185">Reference proteome</keyword>
<evidence type="ECO:0000313" key="5">
    <source>
        <dbReference type="Proteomes" id="UP000078576"/>
    </source>
</evidence>
<dbReference type="GO" id="GO:0016491">
    <property type="term" value="F:oxidoreductase activity"/>
    <property type="evidence" value="ECO:0007669"/>
    <property type="project" value="InterPro"/>
</dbReference>
<dbReference type="EMBL" id="KN714703">
    <property type="protein sequence ID" value="KUI57731.1"/>
    <property type="molecule type" value="Genomic_DNA"/>
</dbReference>
<dbReference type="PANTHER" id="PTHR37539">
    <property type="entry name" value="SECRETED PROTEIN-RELATED"/>
    <property type="match status" value="1"/>
</dbReference>
<evidence type="ECO:0000313" key="4">
    <source>
        <dbReference type="EMBL" id="KUI57731.1"/>
    </source>
</evidence>
<keyword evidence="2" id="KW-1133">Transmembrane helix</keyword>
<dbReference type="Proteomes" id="UP000078576">
    <property type="component" value="Unassembled WGS sequence"/>
</dbReference>
<feature type="region of interest" description="Disordered" evidence="1">
    <location>
        <begin position="48"/>
        <end position="81"/>
    </location>
</feature>
<evidence type="ECO:0000256" key="1">
    <source>
        <dbReference type="SAM" id="MobiDB-lite"/>
    </source>
</evidence>
<dbReference type="STRING" id="694573.A0A194V1K0"/>
<dbReference type="OrthoDB" id="6361347at2759"/>
<feature type="transmembrane region" description="Helical" evidence="2">
    <location>
        <begin position="452"/>
        <end position="471"/>
    </location>
</feature>
<dbReference type="InterPro" id="IPR018713">
    <property type="entry name" value="MPAB/Lcp_cat_dom"/>
</dbReference>
<gene>
    <name evidence="4" type="ORF">VP1G_05013</name>
</gene>
<feature type="domain" description="ER-bound oxygenase mpaB/mpaB'/Rubber oxygenase catalytic" evidence="3">
    <location>
        <begin position="140"/>
        <end position="360"/>
    </location>
</feature>
<keyword evidence="2" id="KW-0812">Transmembrane</keyword>
<organism evidence="4 5">
    <name type="scientific">Cytospora mali</name>
    <name type="common">Apple Valsa canker fungus</name>
    <name type="synonym">Valsa mali</name>
    <dbReference type="NCBI Taxonomy" id="578113"/>
    <lineage>
        <taxon>Eukaryota</taxon>
        <taxon>Fungi</taxon>
        <taxon>Dikarya</taxon>
        <taxon>Ascomycota</taxon>
        <taxon>Pezizomycotina</taxon>
        <taxon>Sordariomycetes</taxon>
        <taxon>Sordariomycetidae</taxon>
        <taxon>Diaporthales</taxon>
        <taxon>Cytosporaceae</taxon>
        <taxon>Cytospora</taxon>
    </lineage>
</organism>
<dbReference type="InterPro" id="IPR037473">
    <property type="entry name" value="Lcp-like"/>
</dbReference>
<evidence type="ECO:0000256" key="2">
    <source>
        <dbReference type="SAM" id="Phobius"/>
    </source>
</evidence>
<feature type="region of interest" description="Disordered" evidence="1">
    <location>
        <begin position="423"/>
        <end position="444"/>
    </location>
</feature>
<dbReference type="AlphaFoldDB" id="A0A194V1K0"/>
<evidence type="ECO:0000259" key="3">
    <source>
        <dbReference type="Pfam" id="PF09995"/>
    </source>
</evidence>
<name>A0A194V1K0_CYTMA</name>
<dbReference type="Pfam" id="PF09995">
    <property type="entry name" value="MPAB_Lcp_cat"/>
    <property type="match status" value="1"/>
</dbReference>
<dbReference type="PANTHER" id="PTHR37539:SF1">
    <property type="entry name" value="ER-BOUND OXYGENASE MPAB_MPAB'_RUBBER OXYGENASE CATALYTIC DOMAIN-CONTAINING PROTEIN"/>
    <property type="match status" value="1"/>
</dbReference>
<reference evidence="5" key="1">
    <citation type="submission" date="2014-12" db="EMBL/GenBank/DDBJ databases">
        <title>Genome Sequence of Valsa Canker Pathogens Uncovers a Specific Adaption of Colonization on Woody Bark.</title>
        <authorList>
            <person name="Yin Z."/>
            <person name="Liu H."/>
            <person name="Gao X."/>
            <person name="Li Z."/>
            <person name="Song N."/>
            <person name="Ke X."/>
            <person name="Dai Q."/>
            <person name="Wu Y."/>
            <person name="Sun Y."/>
            <person name="Xu J.-R."/>
            <person name="Kang Z.K."/>
            <person name="Wang L."/>
            <person name="Huang L."/>
        </authorList>
    </citation>
    <scope>NUCLEOTIDE SEQUENCE [LARGE SCALE GENOMIC DNA]</scope>
    <source>
        <strain evidence="5">SXYL134</strain>
    </source>
</reference>
<protein>
    <recommendedName>
        <fullName evidence="3">ER-bound oxygenase mpaB/mpaB'/Rubber oxygenase catalytic domain-containing protein</fullName>
    </recommendedName>
</protein>
<sequence>MFFSKNNKAIRCSWGYTFEWTPEHQTKEQLRPLTYTYDVLGAECLDRLDEISPPGSSDPHPPESQGEPDNPPQSQDEKPPQPRRDLYLLLEQHHGADPKLNELWTQLHTVPPWVDWAQIKRGQDVFYRYIGPALVSLTFQSLVGGMGGRRVVETLSRTGGFGVRVAKRRLLETFQHILQVTRDLDGARPGGDGFASSVKVRLLHAGVRRRILALEAARPGYFDAGRWGVPVNDLDCMGTVLSFSAALVWVGLPRQGIYLREREIIDYTALWRWVGYLLGTPTQSWLGDYRRARVLFESLIEADIDPGEMSGVLANNILTALSYQPPAYASREFLCAEAHWLNGRDLADALGIQRPSLWHRALVAGQCLYFVIMCYLYRSIPSWDEQKIERVRKFFYKMTVHNKTIGLGTETNFELRYMPQLGRTTEPSGPKDSRLRIGPTPPPPPLAERRGLMMLVVIAALVVVGVAWLRFGSASGLLAAFSRGFLMVRRRRSGREDEGGGLLWAST</sequence>
<proteinExistence type="predicted"/>